<dbReference type="EMBL" id="PFHV01000011">
    <property type="protein sequence ID" value="PIX03404.1"/>
    <property type="molecule type" value="Genomic_DNA"/>
</dbReference>
<proteinExistence type="predicted"/>
<dbReference type="AlphaFoldDB" id="A0A2M7IZ65"/>
<dbReference type="Proteomes" id="UP000230505">
    <property type="component" value="Unassembled WGS sequence"/>
</dbReference>
<name>A0A2M7IZ65_9BACT</name>
<comment type="caution">
    <text evidence="1">The sequence shown here is derived from an EMBL/GenBank/DDBJ whole genome shotgun (WGS) entry which is preliminary data.</text>
</comment>
<gene>
    <name evidence="1" type="ORF">COZ78_00490</name>
</gene>
<sequence length="85" mass="8996">MGISGAGRVPLTAAIKLGKAPIATAAVQPKVTVAKNKTALTIAPVTSWLCNKGATMAMARRTAKVVRLTVRDLLRAKIFVCIIFY</sequence>
<reference evidence="2" key="1">
    <citation type="submission" date="2017-09" db="EMBL/GenBank/DDBJ databases">
        <title>Depth-based differentiation of microbial function through sediment-hosted aquifers and enrichment of novel symbionts in the deep terrestrial subsurface.</title>
        <authorList>
            <person name="Probst A.J."/>
            <person name="Ladd B."/>
            <person name="Jarett J.K."/>
            <person name="Geller-Mcgrath D.E."/>
            <person name="Sieber C.M.K."/>
            <person name="Emerson J.B."/>
            <person name="Anantharaman K."/>
            <person name="Thomas B.C."/>
            <person name="Malmstrom R."/>
            <person name="Stieglmeier M."/>
            <person name="Klingl A."/>
            <person name="Woyke T."/>
            <person name="Ryan C.M."/>
            <person name="Banfield J.F."/>
        </authorList>
    </citation>
    <scope>NUCLEOTIDE SEQUENCE [LARGE SCALE GENOMIC DNA]</scope>
</reference>
<evidence type="ECO:0000313" key="1">
    <source>
        <dbReference type="EMBL" id="PIX03404.1"/>
    </source>
</evidence>
<protein>
    <submittedName>
        <fullName evidence="1">Uncharacterized protein</fullName>
    </submittedName>
</protein>
<evidence type="ECO:0000313" key="2">
    <source>
        <dbReference type="Proteomes" id="UP000230505"/>
    </source>
</evidence>
<organism evidence="1 2">
    <name type="scientific">bacterium (Candidatus Gribaldobacteria) CG_4_8_14_3_um_filter_42_11</name>
    <dbReference type="NCBI Taxonomy" id="2014267"/>
    <lineage>
        <taxon>Bacteria</taxon>
        <taxon>Candidatus Gribaldobacteria</taxon>
    </lineage>
</organism>
<accession>A0A2M7IZ65</accession>